<dbReference type="Pfam" id="PF00155">
    <property type="entry name" value="Aminotran_1_2"/>
    <property type="match status" value="1"/>
</dbReference>
<evidence type="ECO:0000256" key="2">
    <source>
        <dbReference type="ARBA" id="ARBA00022898"/>
    </source>
</evidence>
<dbReference type="PANTHER" id="PTHR42885:SF1">
    <property type="entry name" value="THREONINE-PHOSPHATE DECARBOXYLASE"/>
    <property type="match status" value="1"/>
</dbReference>
<dbReference type="InterPro" id="IPR015421">
    <property type="entry name" value="PyrdxlP-dep_Trfase_major"/>
</dbReference>
<proteinExistence type="inferred from homology"/>
<dbReference type="PROSITE" id="PS00105">
    <property type="entry name" value="AA_TRANSFER_CLASS_1"/>
    <property type="match status" value="1"/>
</dbReference>
<dbReference type="InterPro" id="IPR004839">
    <property type="entry name" value="Aminotransferase_I/II_large"/>
</dbReference>
<dbReference type="PANTHER" id="PTHR42885">
    <property type="entry name" value="HISTIDINOL-PHOSPHATE AMINOTRANSFERASE-RELATED"/>
    <property type="match status" value="1"/>
</dbReference>
<evidence type="ECO:0000313" key="6">
    <source>
        <dbReference type="EMBL" id="MBD5771145.1"/>
    </source>
</evidence>
<dbReference type="CDD" id="cd00609">
    <property type="entry name" value="AAT_like"/>
    <property type="match status" value="1"/>
</dbReference>
<dbReference type="EMBL" id="JACYFC010000002">
    <property type="protein sequence ID" value="MBD5771145.1"/>
    <property type="molecule type" value="Genomic_DNA"/>
</dbReference>
<evidence type="ECO:0000256" key="3">
    <source>
        <dbReference type="RuleBase" id="RU000481"/>
    </source>
</evidence>
<feature type="region of interest" description="Disordered" evidence="4">
    <location>
        <begin position="1"/>
        <end position="26"/>
    </location>
</feature>
<keyword evidence="2" id="KW-0663">Pyridoxal phosphate</keyword>
<dbReference type="SUPFAM" id="SSF53383">
    <property type="entry name" value="PLP-dependent transferases"/>
    <property type="match status" value="1"/>
</dbReference>
<dbReference type="Gene3D" id="3.40.640.10">
    <property type="entry name" value="Type I PLP-dependent aspartate aminotransferase-like (Major domain)"/>
    <property type="match status" value="1"/>
</dbReference>
<evidence type="ECO:0000256" key="4">
    <source>
        <dbReference type="SAM" id="MobiDB-lite"/>
    </source>
</evidence>
<comment type="caution">
    <text evidence="6">The sequence shown here is derived from an EMBL/GenBank/DDBJ whole genome shotgun (WGS) entry which is preliminary data.</text>
</comment>
<sequence length="382" mass="42739">MSSSIVFSGDVSSDKKPSKLNAASPKHGGDLAYWQRKVGNDALNWLDLSSACNREPWPVPTIDPELWMTLPDQTALLDAAEKYYGHRPNAVGAGSQHIIESLPLLIKESLLIKASRSLKNNIVFVPRMGYQEHAFAWQKWGFELAYYDSIDSLFEQAFAVAVIIQPNNPTGEWAKTETLSALVDHSEQQGASLIVDEAFVDSCPELSLLAQRNNDQWPEPLFVLRSVGKFFGLAGARVGFVFCADKWQQVLKNLMGPWPVATPSLHLVSLAFSDVEWQTQAFVSLKQRQSAFIERVMPKFNTIFDSQDSTLNALFITWHLGSDEYAKQVFTMLHQVGIHTRLGEGWIRVALPAMGEMEMLDRALIRLLKSAGNIEFKRGELA</sequence>
<evidence type="ECO:0000256" key="1">
    <source>
        <dbReference type="ARBA" id="ARBA00001933"/>
    </source>
</evidence>
<dbReference type="Proteomes" id="UP000604161">
    <property type="component" value="Unassembled WGS sequence"/>
</dbReference>
<protein>
    <recommendedName>
        <fullName evidence="3">Aminotransferase</fullName>
        <ecNumber evidence="3">2.6.1.-</ecNumber>
    </recommendedName>
</protein>
<dbReference type="GO" id="GO:0008483">
    <property type="term" value="F:transaminase activity"/>
    <property type="evidence" value="ECO:0007669"/>
    <property type="project" value="UniProtKB-KW"/>
</dbReference>
<feature type="compositionally biased region" description="Low complexity" evidence="4">
    <location>
        <begin position="1"/>
        <end position="11"/>
    </location>
</feature>
<organism evidence="6 7">
    <name type="scientific">Marinomonas colpomeniae</name>
    <dbReference type="NCBI Taxonomy" id="2774408"/>
    <lineage>
        <taxon>Bacteria</taxon>
        <taxon>Pseudomonadati</taxon>
        <taxon>Pseudomonadota</taxon>
        <taxon>Gammaproteobacteria</taxon>
        <taxon>Oceanospirillales</taxon>
        <taxon>Oceanospirillaceae</taxon>
        <taxon>Marinomonas</taxon>
    </lineage>
</organism>
<accession>A0ABR8NZV4</accession>
<reference evidence="6 7" key="1">
    <citation type="submission" date="2020-09" db="EMBL/GenBank/DDBJ databases">
        <title>Marinomonas sp. nov., isolated from the cysticercosis algae of Qingdao, China.</title>
        <authorList>
            <person name="Sun X."/>
        </authorList>
    </citation>
    <scope>NUCLEOTIDE SEQUENCE [LARGE SCALE GENOMIC DNA]</scope>
    <source>
        <strain evidence="6 7">SM2066</strain>
    </source>
</reference>
<dbReference type="RefSeq" id="WP_191594489.1">
    <property type="nucleotide sequence ID" value="NZ_JACYFC010000002.1"/>
</dbReference>
<name>A0ABR8NZV4_9GAMM</name>
<keyword evidence="7" id="KW-1185">Reference proteome</keyword>
<keyword evidence="3" id="KW-0808">Transferase</keyword>
<evidence type="ECO:0000313" key="7">
    <source>
        <dbReference type="Proteomes" id="UP000604161"/>
    </source>
</evidence>
<comment type="similarity">
    <text evidence="3">Belongs to the class-I pyridoxal-phosphate-dependent aminotransferase family.</text>
</comment>
<comment type="cofactor">
    <cofactor evidence="1 3">
        <name>pyridoxal 5'-phosphate</name>
        <dbReference type="ChEBI" id="CHEBI:597326"/>
    </cofactor>
</comment>
<feature type="domain" description="Aminotransferase class I/classII large" evidence="5">
    <location>
        <begin position="107"/>
        <end position="366"/>
    </location>
</feature>
<dbReference type="Gene3D" id="3.90.1150.10">
    <property type="entry name" value="Aspartate Aminotransferase, domain 1"/>
    <property type="match status" value="1"/>
</dbReference>
<dbReference type="EC" id="2.6.1.-" evidence="3"/>
<gene>
    <name evidence="6" type="ORF">IF202_08765</name>
</gene>
<keyword evidence="3 6" id="KW-0032">Aminotransferase</keyword>
<dbReference type="InterPro" id="IPR015424">
    <property type="entry name" value="PyrdxlP-dep_Trfase"/>
</dbReference>
<evidence type="ECO:0000259" key="5">
    <source>
        <dbReference type="Pfam" id="PF00155"/>
    </source>
</evidence>
<dbReference type="InterPro" id="IPR015422">
    <property type="entry name" value="PyrdxlP-dep_Trfase_small"/>
</dbReference>
<dbReference type="InterPro" id="IPR004838">
    <property type="entry name" value="NHTrfase_class1_PyrdxlP-BS"/>
</dbReference>